<keyword evidence="25" id="KW-0479">Metal-binding</keyword>
<dbReference type="InterPro" id="IPR020067">
    <property type="entry name" value="Frizzled_dom"/>
</dbReference>
<dbReference type="PROSITE" id="PS50070">
    <property type="entry name" value="KRINGLE_2"/>
    <property type="match status" value="1"/>
</dbReference>
<dbReference type="PIRSF" id="PIRSF000615">
    <property type="entry name" value="TyrPK_CSF1-R"/>
    <property type="match status" value="1"/>
</dbReference>
<dbReference type="InterPro" id="IPR036790">
    <property type="entry name" value="Frizzled_dom_sf"/>
</dbReference>
<keyword evidence="14" id="KW-0770">Synapse</keyword>
<evidence type="ECO:0000256" key="8">
    <source>
        <dbReference type="ARBA" id="ARBA00022737"/>
    </source>
</evidence>
<dbReference type="FunFam" id="1.10.510.10:FF:000554">
    <property type="entry name" value="Predicted protein"/>
    <property type="match status" value="1"/>
</dbReference>
<comment type="catalytic activity">
    <reaction evidence="22">
        <text>L-tyrosyl-[protein] + ATP = O-phospho-L-tyrosyl-[protein] + ADP + H(+)</text>
        <dbReference type="Rhea" id="RHEA:10596"/>
        <dbReference type="Rhea" id="RHEA-COMP:10136"/>
        <dbReference type="Rhea" id="RHEA-COMP:20101"/>
        <dbReference type="ChEBI" id="CHEBI:15378"/>
        <dbReference type="ChEBI" id="CHEBI:30616"/>
        <dbReference type="ChEBI" id="CHEBI:46858"/>
        <dbReference type="ChEBI" id="CHEBI:61978"/>
        <dbReference type="ChEBI" id="CHEBI:456216"/>
        <dbReference type="EC" id="2.7.10.1"/>
    </reaction>
</comment>
<evidence type="ECO:0000256" key="1">
    <source>
        <dbReference type="ARBA" id="ARBA00004479"/>
    </source>
</evidence>
<sequence length="1010" mass="113383">MDLHYHYENETPIFRQRNRTVIDERYDKTKIFLNELLPIILIHYLFRFLSMENGSSTSKRPYIRLNSFLHNITRNAGQEVRFKCEAAGNPLPLHFNWLKNHAPIEKNRKTRVKNREYWSRLVISDLDVLDSGYYQCVVSNSVGSVNTTGVLRVNNIPDGKIKALEKQRGKLPRISTFDHDDYLDVDIDRASSSMSNDLGRLPTDEDMDLWGVPDSAGGVGYEPMAMSDRWLDSIHLRVGECIVYKGEACKDYLAGRQVMIITENREEMYDVDRNLRAAMMFINNSPDISPICKRYSHAVACYHMYKICDQSTSRANSGAPTSNIISICRKDCDALQADVCPNELALAAKHDLVGDDPKALLPKCQSLNPNAESCIPIITPVNPSSFVGDESPSSSSESLPHWCYIDSGKTYEGSVSQTKSGKRCLSWTQSTSREFNVERYPQLRNSRNYCRNPGGRKTGPWCYASPHGQEEYCDIIQCPKNMYPNLRDGEVMGGSNDNVSVMGDITDMWSGLSSHFQLALLGAVGFLVLSLVLACCFCCCRKKKKSVPSTSSVKKNGTVTSCNGSSITNSVVTNSAYYRKMNGTSTSAIQNTCNFELSSLLPAHNNNGSYIPPASVPGYAQYSPRPSTEPPVEPYQIPEIQSSQLQIGELLGEGQFGVVHTGNYHGHLISGDPFQVAIKALKPSSSNIERQNFEEEIRTVAAFDHPNVIRLLGVCYFDSQQLSAIFEYMVHGDLHEFLRLRAPKNCFDGTLDEDRIVADCDDFLRISIQIAYGMEYLASISYVHRDLAARNCLICDQRMVKIGDFAHMRNCYEKDYYKMLHRTWMPIRWMSKEAIQHGRYSEASDVWSFGITLWEIFSYGKQPYDGYANPEVIELINMRNLLECPQSCPTNIYSLMVECWHDHPERRPAFSEIHARLQTWSYASCAQSVLANQQNRAGSVQSGSSGANRVSRQSSSSQSASITRGITNMAHTALIGRSPKSKGQPDASPLMRRGGPNYSSDDDDNADDSD</sequence>
<dbReference type="PROSITE" id="PS00107">
    <property type="entry name" value="PROTEIN_KINASE_ATP"/>
    <property type="match status" value="1"/>
</dbReference>
<name>A0ABD6EC52_9BILA</name>
<evidence type="ECO:0000256" key="6">
    <source>
        <dbReference type="ARBA" id="ARBA00022692"/>
    </source>
</evidence>
<evidence type="ECO:0000256" key="19">
    <source>
        <dbReference type="ARBA" id="ARBA00023180"/>
    </source>
</evidence>
<dbReference type="SUPFAM" id="SSF57440">
    <property type="entry name" value="Kringle-like"/>
    <property type="match status" value="1"/>
</dbReference>
<evidence type="ECO:0000256" key="20">
    <source>
        <dbReference type="ARBA" id="ARBA00023319"/>
    </source>
</evidence>
<feature type="binding site" evidence="25">
    <location>
        <position position="804"/>
    </location>
    <ligand>
        <name>Mg(2+)</name>
        <dbReference type="ChEBI" id="CHEBI:18420"/>
    </ligand>
</feature>
<dbReference type="InterPro" id="IPR018056">
    <property type="entry name" value="Kringle_CS"/>
</dbReference>
<dbReference type="CDD" id="cd07459">
    <property type="entry name" value="CRD_TK_ROR_like"/>
    <property type="match status" value="1"/>
</dbReference>
<keyword evidence="15 29" id="KW-0472">Membrane</keyword>
<keyword evidence="16" id="KW-0829">Tyrosine-protein kinase</keyword>
<evidence type="ECO:0000256" key="18">
    <source>
        <dbReference type="ARBA" id="ARBA00023170"/>
    </source>
</evidence>
<feature type="binding site" evidence="24">
    <location>
        <position position="790"/>
    </location>
    <ligand>
        <name>ATP</name>
        <dbReference type="ChEBI" id="CHEBI:30616"/>
    </ligand>
</feature>
<dbReference type="InterPro" id="IPR017441">
    <property type="entry name" value="Protein_kinase_ATP_BS"/>
</dbReference>
<organism evidence="34 35">
    <name type="scientific">Gnathostoma spinigerum</name>
    <dbReference type="NCBI Taxonomy" id="75299"/>
    <lineage>
        <taxon>Eukaryota</taxon>
        <taxon>Metazoa</taxon>
        <taxon>Ecdysozoa</taxon>
        <taxon>Nematoda</taxon>
        <taxon>Chromadorea</taxon>
        <taxon>Rhabditida</taxon>
        <taxon>Spirurina</taxon>
        <taxon>Gnathostomatomorpha</taxon>
        <taxon>Gnathostomatoidea</taxon>
        <taxon>Gnathostomatidae</taxon>
        <taxon>Gnathostoma</taxon>
    </lineage>
</organism>
<comment type="subcellular location">
    <subcellularLocation>
        <location evidence="1">Membrane</location>
        <topology evidence="1">Single-pass type I membrane protein</topology>
    </subcellularLocation>
    <subcellularLocation>
        <location evidence="21">Synapse</location>
    </subcellularLocation>
</comment>
<keyword evidence="12" id="KW-0130">Cell adhesion</keyword>
<reference evidence="34 35" key="1">
    <citation type="submission" date="2024-08" db="EMBL/GenBank/DDBJ databases">
        <title>Gnathostoma spinigerum genome.</title>
        <authorList>
            <person name="Gonzalez-Bertolin B."/>
            <person name="Monzon S."/>
            <person name="Zaballos A."/>
            <person name="Jimenez P."/>
            <person name="Dekumyoy P."/>
            <person name="Varona S."/>
            <person name="Cuesta I."/>
            <person name="Sumanam S."/>
            <person name="Adisakwattana P."/>
            <person name="Gasser R.B."/>
            <person name="Hernandez-Gonzalez A."/>
            <person name="Young N.D."/>
            <person name="Perteguer M.J."/>
        </authorList>
    </citation>
    <scope>NUCLEOTIDE SEQUENCE [LARGE SCALE GENOMIC DNA]</scope>
    <source>
        <strain evidence="34">AL3</strain>
        <tissue evidence="34">Liver</tissue>
    </source>
</reference>
<evidence type="ECO:0000256" key="29">
    <source>
        <dbReference type="SAM" id="Phobius"/>
    </source>
</evidence>
<dbReference type="InterPro" id="IPR003599">
    <property type="entry name" value="Ig_sub"/>
</dbReference>
<dbReference type="PANTHER" id="PTHR24416">
    <property type="entry name" value="TYROSINE-PROTEIN KINASE RECEPTOR"/>
    <property type="match status" value="1"/>
</dbReference>
<dbReference type="PROSITE" id="PS00021">
    <property type="entry name" value="KRINGLE_1"/>
    <property type="match status" value="1"/>
</dbReference>
<proteinExistence type="predicted"/>
<dbReference type="PROSITE" id="PS50038">
    <property type="entry name" value="FZ"/>
    <property type="match status" value="1"/>
</dbReference>
<evidence type="ECO:0000313" key="34">
    <source>
        <dbReference type="EMBL" id="MFH4974966.1"/>
    </source>
</evidence>
<evidence type="ECO:0000256" key="7">
    <source>
        <dbReference type="ARBA" id="ARBA00022729"/>
    </source>
</evidence>
<feature type="active site" description="Proton acceptor" evidence="23">
    <location>
        <position position="786"/>
    </location>
</feature>
<dbReference type="PRINTS" id="PR00109">
    <property type="entry name" value="TYRKINASE"/>
</dbReference>
<dbReference type="InterPro" id="IPR013806">
    <property type="entry name" value="Kringle-like"/>
</dbReference>
<evidence type="ECO:0000313" key="35">
    <source>
        <dbReference type="Proteomes" id="UP001608902"/>
    </source>
</evidence>
<dbReference type="InterPro" id="IPR003598">
    <property type="entry name" value="Ig_sub2"/>
</dbReference>
<dbReference type="PROSITE" id="PS50011">
    <property type="entry name" value="PROTEIN_KINASE_DOM"/>
    <property type="match status" value="1"/>
</dbReference>
<dbReference type="InterPro" id="IPR000719">
    <property type="entry name" value="Prot_kinase_dom"/>
</dbReference>
<dbReference type="FunFam" id="2.60.40.10:FF:000017">
    <property type="entry name" value="Down syndrome cell adhesion molecule b"/>
    <property type="match status" value="1"/>
</dbReference>
<keyword evidence="11 24" id="KW-0067">ATP-binding</keyword>
<evidence type="ECO:0000259" key="31">
    <source>
        <dbReference type="PROSITE" id="PS50038"/>
    </source>
</evidence>
<dbReference type="Proteomes" id="UP001608902">
    <property type="component" value="Unassembled WGS sequence"/>
</dbReference>
<dbReference type="InterPro" id="IPR036179">
    <property type="entry name" value="Ig-like_dom_sf"/>
</dbReference>
<feature type="domain" description="Kringle" evidence="32">
    <location>
        <begin position="402"/>
        <end position="478"/>
    </location>
</feature>
<dbReference type="Gene3D" id="2.40.20.10">
    <property type="entry name" value="Plasminogen Kringle 4"/>
    <property type="match status" value="1"/>
</dbReference>
<keyword evidence="6 29" id="KW-0812">Transmembrane</keyword>
<dbReference type="SMART" id="SM00219">
    <property type="entry name" value="TyrKc"/>
    <property type="match status" value="1"/>
</dbReference>
<dbReference type="InterPro" id="IPR007110">
    <property type="entry name" value="Ig-like_dom"/>
</dbReference>
<keyword evidence="9 24" id="KW-0547">Nucleotide-binding</keyword>
<feature type="binding site" evidence="25">
    <location>
        <position position="791"/>
    </location>
    <ligand>
        <name>Mg(2+)</name>
        <dbReference type="ChEBI" id="CHEBI:18420"/>
    </ligand>
</feature>
<evidence type="ECO:0000256" key="9">
    <source>
        <dbReference type="ARBA" id="ARBA00022741"/>
    </source>
</evidence>
<comment type="caution">
    <text evidence="26">Lacks conserved residue(s) required for the propagation of feature annotation.</text>
</comment>
<evidence type="ECO:0000256" key="10">
    <source>
        <dbReference type="ARBA" id="ARBA00022777"/>
    </source>
</evidence>
<evidence type="ECO:0000256" key="23">
    <source>
        <dbReference type="PIRSR" id="PIRSR000615-1"/>
    </source>
</evidence>
<evidence type="ECO:0000256" key="26">
    <source>
        <dbReference type="PROSITE-ProRule" id="PRU00121"/>
    </source>
</evidence>
<evidence type="ECO:0000256" key="16">
    <source>
        <dbReference type="ARBA" id="ARBA00023137"/>
    </source>
</evidence>
<dbReference type="EMBL" id="JBGFUD010000649">
    <property type="protein sequence ID" value="MFH4974966.1"/>
    <property type="molecule type" value="Genomic_DNA"/>
</dbReference>
<dbReference type="Pfam" id="PF00051">
    <property type="entry name" value="Kringle"/>
    <property type="match status" value="1"/>
</dbReference>
<dbReference type="Gene3D" id="2.60.40.10">
    <property type="entry name" value="Immunoglobulins"/>
    <property type="match status" value="1"/>
</dbReference>
<accession>A0ABD6EC52</accession>
<evidence type="ECO:0000256" key="3">
    <source>
        <dbReference type="ARBA" id="ARBA00022553"/>
    </source>
</evidence>
<evidence type="ECO:0000256" key="2">
    <source>
        <dbReference type="ARBA" id="ARBA00011902"/>
    </source>
</evidence>
<dbReference type="GO" id="GO:0007155">
    <property type="term" value="P:cell adhesion"/>
    <property type="evidence" value="ECO:0007669"/>
    <property type="project" value="UniProtKB-KW"/>
</dbReference>
<dbReference type="CDD" id="cd00108">
    <property type="entry name" value="KR"/>
    <property type="match status" value="1"/>
</dbReference>
<feature type="domain" description="FZ" evidence="31">
    <location>
        <begin position="236"/>
        <end position="377"/>
    </location>
</feature>
<evidence type="ECO:0000259" key="30">
    <source>
        <dbReference type="PROSITE" id="PS50011"/>
    </source>
</evidence>
<evidence type="ECO:0000256" key="22">
    <source>
        <dbReference type="ARBA" id="ARBA00051243"/>
    </source>
</evidence>
<evidence type="ECO:0000256" key="15">
    <source>
        <dbReference type="ARBA" id="ARBA00023136"/>
    </source>
</evidence>
<dbReference type="InterPro" id="IPR001245">
    <property type="entry name" value="Ser-Thr/Tyr_kinase_cat_dom"/>
</dbReference>
<evidence type="ECO:0000256" key="24">
    <source>
        <dbReference type="PIRSR" id="PIRSR000615-2"/>
    </source>
</evidence>
<dbReference type="PANTHER" id="PTHR24416:SF611">
    <property type="entry name" value="TYROSINE-PROTEIN KINASE TRANSMEMBRANE RECEPTOR ROR"/>
    <property type="match status" value="1"/>
</dbReference>
<feature type="compositionally biased region" description="Low complexity" evidence="28">
    <location>
        <begin position="944"/>
        <end position="961"/>
    </location>
</feature>
<evidence type="ECO:0000256" key="14">
    <source>
        <dbReference type="ARBA" id="ARBA00023018"/>
    </source>
</evidence>
<dbReference type="GO" id="GO:0016020">
    <property type="term" value="C:membrane"/>
    <property type="evidence" value="ECO:0007669"/>
    <property type="project" value="UniProtKB-SubCell"/>
</dbReference>
<dbReference type="Pfam" id="PF07679">
    <property type="entry name" value="I-set"/>
    <property type="match status" value="1"/>
</dbReference>
<dbReference type="InterPro" id="IPR000001">
    <property type="entry name" value="Kringle"/>
</dbReference>
<evidence type="ECO:0000256" key="28">
    <source>
        <dbReference type="SAM" id="MobiDB-lite"/>
    </source>
</evidence>
<dbReference type="GO" id="GO:0045202">
    <property type="term" value="C:synapse"/>
    <property type="evidence" value="ECO:0007669"/>
    <property type="project" value="UniProtKB-SubCell"/>
</dbReference>
<feature type="binding site" evidence="27">
    <location>
        <position position="679"/>
    </location>
    <ligand>
        <name>ATP</name>
        <dbReference type="ChEBI" id="CHEBI:30616"/>
    </ligand>
</feature>
<keyword evidence="20" id="KW-0393">Immunoglobulin domain</keyword>
<dbReference type="SUPFAM" id="SSF48726">
    <property type="entry name" value="Immunoglobulin"/>
    <property type="match status" value="1"/>
</dbReference>
<dbReference type="GO" id="GO:0009653">
    <property type="term" value="P:anatomical structure morphogenesis"/>
    <property type="evidence" value="ECO:0007669"/>
    <property type="project" value="UniProtKB-ARBA"/>
</dbReference>
<gene>
    <name evidence="34" type="ORF">AB6A40_001675</name>
</gene>
<dbReference type="InterPro" id="IPR038178">
    <property type="entry name" value="Kringle_sf"/>
</dbReference>
<keyword evidence="19" id="KW-0325">Glycoprotein</keyword>
<evidence type="ECO:0000256" key="5">
    <source>
        <dbReference type="ARBA" id="ARBA00022679"/>
    </source>
</evidence>
<dbReference type="InterPro" id="IPR041775">
    <property type="entry name" value="Ror-like_CRD"/>
</dbReference>
<evidence type="ECO:0000256" key="13">
    <source>
        <dbReference type="ARBA" id="ARBA00022989"/>
    </source>
</evidence>
<protein>
    <recommendedName>
        <fullName evidence="2">receptor protein-tyrosine kinase</fullName>
        <ecNumber evidence="2">2.7.10.1</ecNumber>
    </recommendedName>
</protein>
<dbReference type="SMART" id="SM00409">
    <property type="entry name" value="IG"/>
    <property type="match status" value="1"/>
</dbReference>
<dbReference type="InterPro" id="IPR008266">
    <property type="entry name" value="Tyr_kinase_AS"/>
</dbReference>
<dbReference type="GO" id="GO:0004714">
    <property type="term" value="F:transmembrane receptor protein tyrosine kinase activity"/>
    <property type="evidence" value="ECO:0007669"/>
    <property type="project" value="UniProtKB-EC"/>
</dbReference>
<dbReference type="InterPro" id="IPR050122">
    <property type="entry name" value="RTK"/>
</dbReference>
<keyword evidence="10" id="KW-0418">Kinase</keyword>
<keyword evidence="8" id="KW-0677">Repeat</keyword>
<dbReference type="AlphaFoldDB" id="A0ABD6EC52"/>
<dbReference type="PROSITE" id="PS50835">
    <property type="entry name" value="IG_LIKE"/>
    <property type="match status" value="1"/>
</dbReference>
<dbReference type="Pfam" id="PF07714">
    <property type="entry name" value="PK_Tyr_Ser-Thr"/>
    <property type="match status" value="1"/>
</dbReference>
<evidence type="ECO:0000259" key="33">
    <source>
        <dbReference type="PROSITE" id="PS50835"/>
    </source>
</evidence>
<keyword evidence="25" id="KW-0460">Magnesium</keyword>
<keyword evidence="35" id="KW-1185">Reference proteome</keyword>
<dbReference type="InterPro" id="IPR013783">
    <property type="entry name" value="Ig-like_fold"/>
</dbReference>
<evidence type="ECO:0000256" key="4">
    <source>
        <dbReference type="ARBA" id="ARBA00022572"/>
    </source>
</evidence>
<feature type="compositionally biased region" description="Acidic residues" evidence="28">
    <location>
        <begin position="1000"/>
        <end position="1010"/>
    </location>
</feature>
<keyword evidence="7" id="KW-0732">Signal</keyword>
<evidence type="ECO:0000256" key="27">
    <source>
        <dbReference type="PROSITE-ProRule" id="PRU10141"/>
    </source>
</evidence>
<feature type="domain" description="Ig-like" evidence="33">
    <location>
        <begin position="61"/>
        <end position="152"/>
    </location>
</feature>
<dbReference type="EC" id="2.7.10.1" evidence="2"/>
<comment type="caution">
    <text evidence="34">The sequence shown here is derived from an EMBL/GenBank/DDBJ whole genome shotgun (WGS) entry which is preliminary data.</text>
</comment>
<dbReference type="PROSITE" id="PS00109">
    <property type="entry name" value="PROTEIN_KINASE_TYR"/>
    <property type="match status" value="1"/>
</dbReference>
<feature type="domain" description="Protein kinase" evidence="30">
    <location>
        <begin position="645"/>
        <end position="917"/>
    </location>
</feature>
<evidence type="ECO:0000256" key="11">
    <source>
        <dbReference type="ARBA" id="ARBA00022840"/>
    </source>
</evidence>
<keyword evidence="3" id="KW-0597">Phosphoprotein</keyword>
<keyword evidence="4 26" id="KW-0420">Kringle</keyword>
<dbReference type="GO" id="GO:0005524">
    <property type="term" value="F:ATP binding"/>
    <property type="evidence" value="ECO:0007669"/>
    <property type="project" value="UniProtKB-UniRule"/>
</dbReference>
<dbReference type="SUPFAM" id="SSF56112">
    <property type="entry name" value="Protein kinase-like (PK-like)"/>
    <property type="match status" value="1"/>
</dbReference>
<evidence type="ECO:0000256" key="17">
    <source>
        <dbReference type="ARBA" id="ARBA00023157"/>
    </source>
</evidence>
<feature type="disulfide bond" evidence="26">
    <location>
        <begin position="450"/>
        <end position="473"/>
    </location>
</feature>
<dbReference type="InterPro" id="IPR011009">
    <property type="entry name" value="Kinase-like_dom_sf"/>
</dbReference>
<dbReference type="PRINTS" id="PR00018">
    <property type="entry name" value="KRINGLE"/>
</dbReference>
<feature type="region of interest" description="Disordered" evidence="28">
    <location>
        <begin position="936"/>
        <end position="1010"/>
    </location>
</feature>
<keyword evidence="18" id="KW-0675">Receptor</keyword>
<evidence type="ECO:0000256" key="25">
    <source>
        <dbReference type="PIRSR" id="PIRSR000615-3"/>
    </source>
</evidence>
<feature type="transmembrane region" description="Helical" evidence="29">
    <location>
        <begin position="518"/>
        <end position="540"/>
    </location>
</feature>
<evidence type="ECO:0000259" key="32">
    <source>
        <dbReference type="PROSITE" id="PS50070"/>
    </source>
</evidence>
<keyword evidence="13 29" id="KW-1133">Transmembrane helix</keyword>
<dbReference type="SMART" id="SM00408">
    <property type="entry name" value="IGc2"/>
    <property type="match status" value="1"/>
</dbReference>
<dbReference type="Gene3D" id="1.10.2000.10">
    <property type="entry name" value="Frizzled cysteine-rich domain"/>
    <property type="match status" value="1"/>
</dbReference>
<dbReference type="InterPro" id="IPR013098">
    <property type="entry name" value="Ig_I-set"/>
</dbReference>
<evidence type="ECO:0000256" key="21">
    <source>
        <dbReference type="ARBA" id="ARBA00034103"/>
    </source>
</evidence>
<dbReference type="InterPro" id="IPR020635">
    <property type="entry name" value="Tyr_kinase_cat_dom"/>
</dbReference>
<dbReference type="Gene3D" id="1.10.510.10">
    <property type="entry name" value="Transferase(Phosphotransferase) domain 1"/>
    <property type="match status" value="1"/>
</dbReference>
<evidence type="ECO:0000256" key="12">
    <source>
        <dbReference type="ARBA" id="ARBA00022889"/>
    </source>
</evidence>
<dbReference type="SMART" id="SM00130">
    <property type="entry name" value="KR"/>
    <property type="match status" value="1"/>
</dbReference>
<keyword evidence="17 26" id="KW-1015">Disulfide bond</keyword>
<keyword evidence="5" id="KW-0808">Transferase</keyword>